<reference evidence="5" key="1">
    <citation type="submission" date="2021-06" db="EMBL/GenBank/DDBJ databases">
        <authorList>
            <person name="Criscuolo A."/>
        </authorList>
    </citation>
    <scope>NUCLEOTIDE SEQUENCE</scope>
    <source>
        <strain evidence="5">CIP111600</strain>
    </source>
</reference>
<dbReference type="EC" id="6.5.1.1" evidence="2"/>
<dbReference type="RefSeq" id="WP_246627275.1">
    <property type="nucleotide sequence ID" value="NZ_CAJVAS010000002.1"/>
</dbReference>
<name>A0A916JW50_9BACL</name>
<proteinExistence type="inferred from homology"/>
<feature type="domain" description="ATP-dependent DNA ligase family profile" evidence="4">
    <location>
        <begin position="116"/>
        <end position="196"/>
    </location>
</feature>
<protein>
    <recommendedName>
        <fullName evidence="2">DNA ligase (ATP)</fullName>
        <ecNumber evidence="2">6.5.1.1</ecNumber>
    </recommendedName>
</protein>
<keyword evidence="3" id="KW-0436">Ligase</keyword>
<dbReference type="Pfam" id="PF01068">
    <property type="entry name" value="DNA_ligase_A_M"/>
    <property type="match status" value="1"/>
</dbReference>
<dbReference type="InterPro" id="IPR050191">
    <property type="entry name" value="ATP-dep_DNA_ligase"/>
</dbReference>
<keyword evidence="6" id="KW-1185">Reference proteome</keyword>
<sequence>MLFKPLNPMLPVWCDAPFDDDAYVFEPKWDGVRMLLHKQGPRIEAYTRSGLRVTNLFPELAEAAQSIRAHTAILDCEGVCVRGERPVFDDIMHRLRLGRADTIKQALHSHPAAWIAFDVLLTSDGEHGHEPLLERKRRLDELLEPSPALLKTVTLENQGNALFELTARQRMEGIIAKRKHSVYRLHARSSDWLKIKHAQTIDAAILGYRNHPFQLMLGLQFRTVKNKFVGTVQDGLEAEHREWIIERICQDSIRQEGDTHWVKPRLCCRVEYKDRSDTHQLRHTRFVSFLPEKRAEDCVWTYGLQ</sequence>
<dbReference type="InterPro" id="IPR012309">
    <property type="entry name" value="DNA_ligase_ATP-dep_C"/>
</dbReference>
<accession>A0A916JW50</accession>
<organism evidence="5 6">
    <name type="scientific">Paenibacillus solanacearum</name>
    <dbReference type="NCBI Taxonomy" id="2048548"/>
    <lineage>
        <taxon>Bacteria</taxon>
        <taxon>Bacillati</taxon>
        <taxon>Bacillota</taxon>
        <taxon>Bacilli</taxon>
        <taxon>Bacillales</taxon>
        <taxon>Paenibacillaceae</taxon>
        <taxon>Paenibacillus</taxon>
    </lineage>
</organism>
<dbReference type="PANTHER" id="PTHR45674">
    <property type="entry name" value="DNA LIGASE 1/3 FAMILY MEMBER"/>
    <property type="match status" value="1"/>
</dbReference>
<dbReference type="Proteomes" id="UP000693672">
    <property type="component" value="Unassembled WGS sequence"/>
</dbReference>
<dbReference type="GO" id="GO:0005524">
    <property type="term" value="F:ATP binding"/>
    <property type="evidence" value="ECO:0007669"/>
    <property type="project" value="InterPro"/>
</dbReference>
<dbReference type="CDD" id="cd07906">
    <property type="entry name" value="Adenylation_DNA_ligase_LigD_LigC"/>
    <property type="match status" value="1"/>
</dbReference>
<evidence type="ECO:0000259" key="4">
    <source>
        <dbReference type="PROSITE" id="PS50160"/>
    </source>
</evidence>
<dbReference type="PROSITE" id="PS00697">
    <property type="entry name" value="DNA_LIGASE_A1"/>
    <property type="match status" value="1"/>
</dbReference>
<dbReference type="GO" id="GO:0003910">
    <property type="term" value="F:DNA ligase (ATP) activity"/>
    <property type="evidence" value="ECO:0007669"/>
    <property type="project" value="UniProtKB-EC"/>
</dbReference>
<evidence type="ECO:0000256" key="3">
    <source>
        <dbReference type="ARBA" id="ARBA00022598"/>
    </source>
</evidence>
<dbReference type="GO" id="GO:0006281">
    <property type="term" value="P:DNA repair"/>
    <property type="evidence" value="ECO:0007669"/>
    <property type="project" value="InterPro"/>
</dbReference>
<comment type="similarity">
    <text evidence="1">Belongs to the ATP-dependent DNA ligase family.</text>
</comment>
<dbReference type="PANTHER" id="PTHR45674:SF4">
    <property type="entry name" value="DNA LIGASE 1"/>
    <property type="match status" value="1"/>
</dbReference>
<dbReference type="AlphaFoldDB" id="A0A916JW50"/>
<dbReference type="EMBL" id="CAJVAS010000002">
    <property type="protein sequence ID" value="CAG7604910.1"/>
    <property type="molecule type" value="Genomic_DNA"/>
</dbReference>
<evidence type="ECO:0000313" key="6">
    <source>
        <dbReference type="Proteomes" id="UP000693672"/>
    </source>
</evidence>
<comment type="caution">
    <text evidence="5">The sequence shown here is derived from an EMBL/GenBank/DDBJ whole genome shotgun (WGS) entry which is preliminary data.</text>
</comment>
<evidence type="ECO:0000256" key="1">
    <source>
        <dbReference type="ARBA" id="ARBA00007572"/>
    </source>
</evidence>
<gene>
    <name evidence="5" type="primary">ligd_1</name>
    <name evidence="5" type="ORF">PAESOLCIP111_00750</name>
</gene>
<evidence type="ECO:0000313" key="5">
    <source>
        <dbReference type="EMBL" id="CAG7604910.1"/>
    </source>
</evidence>
<dbReference type="GO" id="GO:0006310">
    <property type="term" value="P:DNA recombination"/>
    <property type="evidence" value="ECO:0007669"/>
    <property type="project" value="InterPro"/>
</dbReference>
<evidence type="ECO:0000256" key="2">
    <source>
        <dbReference type="ARBA" id="ARBA00012727"/>
    </source>
</evidence>
<dbReference type="InterPro" id="IPR012310">
    <property type="entry name" value="DNA_ligase_ATP-dep_cent"/>
</dbReference>
<dbReference type="InterPro" id="IPR016059">
    <property type="entry name" value="DNA_ligase_ATP-dep_CS"/>
</dbReference>
<dbReference type="Pfam" id="PF04679">
    <property type="entry name" value="DNA_ligase_A_C"/>
    <property type="match status" value="1"/>
</dbReference>
<dbReference type="PROSITE" id="PS50160">
    <property type="entry name" value="DNA_LIGASE_A3"/>
    <property type="match status" value="1"/>
</dbReference>